<evidence type="ECO:0000313" key="1">
    <source>
        <dbReference type="EMBL" id="PFJ29006.1"/>
    </source>
</evidence>
<dbReference type="AlphaFoldDB" id="A0A9X6WHV8"/>
<accession>A0A9X6WHV8</accession>
<dbReference type="EMBL" id="NUVX01000081">
    <property type="protein sequence ID" value="PFJ29006.1"/>
    <property type="molecule type" value="Genomic_DNA"/>
</dbReference>
<organism evidence="1 2">
    <name type="scientific">Bacillus thuringiensis</name>
    <dbReference type="NCBI Taxonomy" id="1428"/>
    <lineage>
        <taxon>Bacteria</taxon>
        <taxon>Bacillati</taxon>
        <taxon>Bacillota</taxon>
        <taxon>Bacilli</taxon>
        <taxon>Bacillales</taxon>
        <taxon>Bacillaceae</taxon>
        <taxon>Bacillus</taxon>
        <taxon>Bacillus cereus group</taxon>
    </lineage>
</organism>
<dbReference type="RefSeq" id="WP_098517708.1">
    <property type="nucleotide sequence ID" value="NZ_NUVX01000081.1"/>
</dbReference>
<reference evidence="1 2" key="1">
    <citation type="submission" date="2017-09" db="EMBL/GenBank/DDBJ databases">
        <title>Large-scale bioinformatics analysis of Bacillus genomes uncovers conserved roles of natural products in bacterial physiology.</title>
        <authorList>
            <consortium name="Agbiome Team Llc"/>
            <person name="Bleich R.M."/>
            <person name="Grubbs K.J."/>
            <person name="Santa Maria K.C."/>
            <person name="Allen S.E."/>
            <person name="Farag S."/>
            <person name="Shank E.A."/>
            <person name="Bowers A."/>
        </authorList>
    </citation>
    <scope>NUCLEOTIDE SEQUENCE [LARGE SCALE GENOMIC DNA]</scope>
    <source>
        <strain evidence="1 2">AFS085496</strain>
    </source>
</reference>
<gene>
    <name evidence="1" type="ORF">COJ15_32595</name>
</gene>
<proteinExistence type="predicted"/>
<dbReference type="Proteomes" id="UP000224003">
    <property type="component" value="Unassembled WGS sequence"/>
</dbReference>
<sequence>MEVRGLHPKKHHTYIFVNFPGVKMNHSPSNNDQLLEANETSLCIELDRRQQVKSYFLVKDELIQLLEAPRRRKTKKSSFLMVELVHSLLSKKETKRVVHVLSDEASIVQQATPTGHEYVLVINEQEVAVIATIEIKEKVAMTAEEKEEYAQQLITEKQNESMKQKSTLHQFIESYLRQGVKSLYGARMLQVVEKANLMRITNEENKGQVIGYNPAALEFIGPGDFTPPPRNTCTCACESV</sequence>
<comment type="caution">
    <text evidence="1">The sequence shown here is derived from an EMBL/GenBank/DDBJ whole genome shotgun (WGS) entry which is preliminary data.</text>
</comment>
<name>A0A9X6WHV8_BACTU</name>
<protein>
    <submittedName>
        <fullName evidence="1">Uncharacterized protein</fullName>
    </submittedName>
</protein>
<evidence type="ECO:0000313" key="2">
    <source>
        <dbReference type="Proteomes" id="UP000224003"/>
    </source>
</evidence>